<dbReference type="EMBL" id="AWVF01000447">
    <property type="protein sequence ID" value="ERJ87328.1"/>
    <property type="molecule type" value="Genomic_DNA"/>
</dbReference>
<feature type="modified residue" description="N6-(pyridoxal phosphate)lysine" evidence="8">
    <location>
        <position position="270"/>
    </location>
</feature>
<dbReference type="FunFam" id="3.40.640.10:FF:000021">
    <property type="entry name" value="Glutamate-1-semialdehyde 2,1-aminomutase"/>
    <property type="match status" value="1"/>
</dbReference>
<dbReference type="NCBIfam" id="NF000818">
    <property type="entry name" value="PRK00062.1"/>
    <property type="match status" value="1"/>
</dbReference>
<accession>U2LJN9</accession>
<dbReference type="eggNOG" id="COG0001">
    <property type="taxonomic scope" value="Bacteria"/>
</dbReference>
<dbReference type="HOGENOM" id="CLU_016922_1_5_9"/>
<reference evidence="9 10" key="1">
    <citation type="submission" date="2013-07" db="EMBL/GenBank/DDBJ databases">
        <authorList>
            <person name="Weinstock G."/>
            <person name="Sodergren E."/>
            <person name="Wylie T."/>
            <person name="Fulton L."/>
            <person name="Fulton R."/>
            <person name="Fronick C."/>
            <person name="O'Laughlin M."/>
            <person name="Godfrey J."/>
            <person name="Miner T."/>
            <person name="Herter B."/>
            <person name="Appelbaum E."/>
            <person name="Cordes M."/>
            <person name="Lek S."/>
            <person name="Wollam A."/>
            <person name="Pepin K.H."/>
            <person name="Palsikar V.B."/>
            <person name="Mitreva M."/>
            <person name="Wilson R.K."/>
        </authorList>
    </citation>
    <scope>NUCLEOTIDE SEQUENCE [LARGE SCALE GENOMIC DNA]</scope>
    <source>
        <strain evidence="9 10">ATCC 27760</strain>
    </source>
</reference>
<dbReference type="InterPro" id="IPR005814">
    <property type="entry name" value="Aminotrans_3"/>
</dbReference>
<evidence type="ECO:0000256" key="6">
    <source>
        <dbReference type="ARBA" id="ARBA00023235"/>
    </source>
</evidence>
<comment type="subunit">
    <text evidence="8">Homodimer.</text>
</comment>
<comment type="caution">
    <text evidence="9">The sequence shown here is derived from an EMBL/GenBank/DDBJ whole genome shotgun (WGS) entry which is preliminary data.</text>
</comment>
<keyword evidence="6 8" id="KW-0413">Isomerase</keyword>
<dbReference type="InterPro" id="IPR015421">
    <property type="entry name" value="PyrdxlP-dep_Trfase_major"/>
</dbReference>
<dbReference type="SUPFAM" id="SSF53383">
    <property type="entry name" value="PLP-dependent transferases"/>
    <property type="match status" value="1"/>
</dbReference>
<dbReference type="GO" id="GO:0030170">
    <property type="term" value="F:pyridoxal phosphate binding"/>
    <property type="evidence" value="ECO:0007669"/>
    <property type="project" value="InterPro"/>
</dbReference>
<organism evidence="9 10">
    <name type="scientific">Ruminococcus callidus ATCC 27760</name>
    <dbReference type="NCBI Taxonomy" id="411473"/>
    <lineage>
        <taxon>Bacteria</taxon>
        <taxon>Bacillati</taxon>
        <taxon>Bacillota</taxon>
        <taxon>Clostridia</taxon>
        <taxon>Eubacteriales</taxon>
        <taxon>Oscillospiraceae</taxon>
        <taxon>Ruminococcus</taxon>
    </lineage>
</organism>
<dbReference type="PANTHER" id="PTHR43713:SF3">
    <property type="entry name" value="GLUTAMATE-1-SEMIALDEHYDE 2,1-AMINOMUTASE 1, CHLOROPLASTIC-RELATED"/>
    <property type="match status" value="1"/>
</dbReference>
<evidence type="ECO:0000256" key="7">
    <source>
        <dbReference type="ARBA" id="ARBA00023244"/>
    </source>
</evidence>
<keyword evidence="7 8" id="KW-0627">Porphyrin biosynthesis</keyword>
<dbReference type="PATRIC" id="fig|411473.3.peg.2825"/>
<dbReference type="UniPathway" id="UPA00251">
    <property type="reaction ID" value="UER00317"/>
</dbReference>
<dbReference type="EC" id="5.4.3.8" evidence="8"/>
<evidence type="ECO:0000256" key="8">
    <source>
        <dbReference type="HAMAP-Rule" id="MF_00375"/>
    </source>
</evidence>
<dbReference type="Gene3D" id="3.40.640.10">
    <property type="entry name" value="Type I PLP-dependent aspartate aminotransferase-like (Major domain)"/>
    <property type="match status" value="1"/>
</dbReference>
<evidence type="ECO:0000256" key="4">
    <source>
        <dbReference type="ARBA" id="ARBA00008981"/>
    </source>
</evidence>
<dbReference type="GO" id="GO:0008483">
    <property type="term" value="F:transaminase activity"/>
    <property type="evidence" value="ECO:0007669"/>
    <property type="project" value="InterPro"/>
</dbReference>
<gene>
    <name evidence="8" type="primary">hemL</name>
    <name evidence="9" type="ORF">RUMCAL_03364</name>
</gene>
<dbReference type="CDD" id="cd00610">
    <property type="entry name" value="OAT_like"/>
    <property type="match status" value="1"/>
</dbReference>
<dbReference type="GO" id="GO:0006782">
    <property type="term" value="P:protoporphyrinogen IX biosynthetic process"/>
    <property type="evidence" value="ECO:0007669"/>
    <property type="project" value="UniProtKB-UniRule"/>
</dbReference>
<dbReference type="HAMAP" id="MF_00375">
    <property type="entry name" value="HemL_aminotrans_3"/>
    <property type="match status" value="1"/>
</dbReference>
<comment type="pathway">
    <text evidence="3">Porphyrin-containing compound metabolism; protoporphyrin-IX biosynthesis; 5-aminolevulinate from L-glutamyl-tRNA(Glu): step 2/2.</text>
</comment>
<dbReference type="InterPro" id="IPR004639">
    <property type="entry name" value="4pyrrol_synth_GluAld_NH2Trfase"/>
</dbReference>
<dbReference type="Gene3D" id="3.90.1150.10">
    <property type="entry name" value="Aspartate Aminotransferase, domain 1"/>
    <property type="match status" value="1"/>
</dbReference>
<dbReference type="InterPro" id="IPR015424">
    <property type="entry name" value="PyrdxlP-dep_Trfase"/>
</dbReference>
<comment type="catalytic activity">
    <reaction evidence="1 8">
        <text>(S)-4-amino-5-oxopentanoate = 5-aminolevulinate</text>
        <dbReference type="Rhea" id="RHEA:14265"/>
        <dbReference type="ChEBI" id="CHEBI:57501"/>
        <dbReference type="ChEBI" id="CHEBI:356416"/>
        <dbReference type="EC" id="5.4.3.8"/>
    </reaction>
</comment>
<evidence type="ECO:0000313" key="9">
    <source>
        <dbReference type="EMBL" id="ERJ87328.1"/>
    </source>
</evidence>
<dbReference type="InterPro" id="IPR015422">
    <property type="entry name" value="PyrdxlP-dep_Trfase_small"/>
</dbReference>
<comment type="cofactor">
    <cofactor evidence="2 8">
        <name>pyridoxal 5'-phosphate</name>
        <dbReference type="ChEBI" id="CHEBI:597326"/>
    </cofactor>
</comment>
<evidence type="ECO:0000256" key="1">
    <source>
        <dbReference type="ARBA" id="ARBA00001579"/>
    </source>
</evidence>
<dbReference type="STRING" id="411473.RUMCAL_03364"/>
<comment type="subcellular location">
    <subcellularLocation>
        <location evidence="8">Cytoplasm</location>
    </subcellularLocation>
</comment>
<dbReference type="NCBIfam" id="TIGR00713">
    <property type="entry name" value="hemL"/>
    <property type="match status" value="1"/>
</dbReference>
<dbReference type="GO" id="GO:0042286">
    <property type="term" value="F:glutamate-1-semialdehyde 2,1-aminomutase activity"/>
    <property type="evidence" value="ECO:0007669"/>
    <property type="project" value="UniProtKB-UniRule"/>
</dbReference>
<sequence>MEQMHIAHSEALYDRAKELMPGGVNSPVRAFQSVGGTPRFIQRAKDQYLYDEDGNVYIDYIGSWGPMILGHNPDIVLEAVRNQLENGLSYGAATALEVEMAELIHQIVPCVEMMRMVNSGTEAVMSAVRAARGFTGRDKIVKFEGCYHGHADAMLVKAGSGVMTAGIPDSSGVPKGCTADTLSAVYNDLDSVEQLFQQYPEEIACVIVEPVAANMGVVVPEKGFLQGIRQICDQYGALLILDEVITGFRLQLDGAVGHFGVTPDLVTYGKIIGGGMPVGAYGGRREIMQLVAPLGSVYQAGTLSGNPVAMRAGLTQLRYLQAHPEVYHQVGFLSHRLRSGLEDIIRRHHGNCTVNGIGSLSCLYFTPEPVRNYTDAKKADTARFREYFHFMLDEGNYFGPSQFEAIFVSNAHTLREIDKTLGDADAFFSAHSGN</sequence>
<comment type="similarity">
    <text evidence="4 8">Belongs to the class-III pyridoxal-phosphate-dependent aminotransferase family. HemL subfamily.</text>
</comment>
<evidence type="ECO:0000256" key="2">
    <source>
        <dbReference type="ARBA" id="ARBA00001933"/>
    </source>
</evidence>
<protein>
    <recommendedName>
        <fullName evidence="8">Glutamate-1-semialdehyde 2,1-aminomutase</fullName>
        <shortName evidence="8">GSA</shortName>
        <ecNumber evidence="8">5.4.3.8</ecNumber>
    </recommendedName>
    <alternativeName>
        <fullName evidence="8">Glutamate-1-semialdehyde aminotransferase</fullName>
        <shortName evidence="8">GSA-AT</shortName>
    </alternativeName>
</protein>
<keyword evidence="5 8" id="KW-0663">Pyridoxal phosphate</keyword>
<dbReference type="Pfam" id="PF00202">
    <property type="entry name" value="Aminotran_3"/>
    <property type="match status" value="1"/>
</dbReference>
<evidence type="ECO:0000256" key="3">
    <source>
        <dbReference type="ARBA" id="ARBA00004819"/>
    </source>
</evidence>
<evidence type="ECO:0000313" key="10">
    <source>
        <dbReference type="Proteomes" id="UP000016662"/>
    </source>
</evidence>
<dbReference type="Proteomes" id="UP000016662">
    <property type="component" value="Unassembled WGS sequence"/>
</dbReference>
<keyword evidence="10" id="KW-1185">Reference proteome</keyword>
<name>U2LJN9_9FIRM</name>
<dbReference type="PANTHER" id="PTHR43713">
    <property type="entry name" value="GLUTAMATE-1-SEMIALDEHYDE 2,1-AMINOMUTASE"/>
    <property type="match status" value="1"/>
</dbReference>
<dbReference type="AlphaFoldDB" id="U2LJN9"/>
<evidence type="ECO:0000256" key="5">
    <source>
        <dbReference type="ARBA" id="ARBA00022898"/>
    </source>
</evidence>
<proteinExistence type="inferred from homology"/>
<dbReference type="GO" id="GO:0005737">
    <property type="term" value="C:cytoplasm"/>
    <property type="evidence" value="ECO:0007669"/>
    <property type="project" value="UniProtKB-SubCell"/>
</dbReference>
<keyword evidence="8" id="KW-0963">Cytoplasm</keyword>